<reference evidence="3 4" key="1">
    <citation type="submission" date="2015-01" db="EMBL/GenBank/DDBJ databases">
        <title>The Genome Sequence of Fonsecaea multimorphosa CBS 102226.</title>
        <authorList>
            <consortium name="The Broad Institute Genomics Platform"/>
            <person name="Cuomo C."/>
            <person name="de Hoog S."/>
            <person name="Gorbushina A."/>
            <person name="Stielow B."/>
            <person name="Teixiera M."/>
            <person name="Abouelleil A."/>
            <person name="Chapman S.B."/>
            <person name="Priest M."/>
            <person name="Young S.K."/>
            <person name="Wortman J."/>
            <person name="Nusbaum C."/>
            <person name="Birren B."/>
        </authorList>
    </citation>
    <scope>NUCLEOTIDE SEQUENCE [LARGE SCALE GENOMIC DNA]</scope>
    <source>
        <strain evidence="3 4">CBS 102226</strain>
    </source>
</reference>
<dbReference type="RefSeq" id="XP_016635011.1">
    <property type="nucleotide sequence ID" value="XM_016774065.1"/>
</dbReference>
<feature type="transmembrane region" description="Helical" evidence="1">
    <location>
        <begin position="236"/>
        <end position="257"/>
    </location>
</feature>
<keyword evidence="4" id="KW-1185">Reference proteome</keyword>
<dbReference type="PANTHER" id="PTHR34502">
    <property type="entry name" value="DUF6594 DOMAIN-CONTAINING PROTEIN-RELATED"/>
    <property type="match status" value="1"/>
</dbReference>
<dbReference type="VEuPathDB" id="FungiDB:Z520_03555"/>
<organism evidence="3 4">
    <name type="scientific">Fonsecaea multimorphosa CBS 102226</name>
    <dbReference type="NCBI Taxonomy" id="1442371"/>
    <lineage>
        <taxon>Eukaryota</taxon>
        <taxon>Fungi</taxon>
        <taxon>Dikarya</taxon>
        <taxon>Ascomycota</taxon>
        <taxon>Pezizomycotina</taxon>
        <taxon>Eurotiomycetes</taxon>
        <taxon>Chaetothyriomycetidae</taxon>
        <taxon>Chaetothyriales</taxon>
        <taxon>Herpotrichiellaceae</taxon>
        <taxon>Fonsecaea</taxon>
    </lineage>
</organism>
<dbReference type="EMBL" id="KN848066">
    <property type="protein sequence ID" value="KIY00889.1"/>
    <property type="molecule type" value="Genomic_DNA"/>
</dbReference>
<feature type="domain" description="DUF6594" evidence="2">
    <location>
        <begin position="10"/>
        <end position="271"/>
    </location>
</feature>
<dbReference type="Proteomes" id="UP000053411">
    <property type="component" value="Unassembled WGS sequence"/>
</dbReference>
<dbReference type="Pfam" id="PF20237">
    <property type="entry name" value="DUF6594"/>
    <property type="match status" value="1"/>
</dbReference>
<gene>
    <name evidence="3" type="ORF">Z520_03555</name>
</gene>
<sequence>MATPEDHHGYAKVARLMECHSEFGIFRSFSCLNFQNLLYLQAELTQLEQELKQIVQTDRASDDPTRSLQANHWQLLKNSQQEGRDGQFQKVMQIRAVLKEYNEALLQHRGLSSLKKPTKYKINFLRDWRDDPKLGGQPIISDDRHAWSEAHEGDLISTTDTNQMDATSTWISETLLPNYHWWIGKHHKEAVDWDPLTGIANYSNKGIVHAVDILATVVSCLFSVLSIVALNAVQSISLRIGMTAVFTAVFCLCLAAVTEARRIEVFAATSA</sequence>
<dbReference type="STRING" id="1442371.A0A0D2KVY1"/>
<dbReference type="GeneID" id="27709301"/>
<keyword evidence="1" id="KW-0812">Transmembrane</keyword>
<evidence type="ECO:0000256" key="1">
    <source>
        <dbReference type="SAM" id="Phobius"/>
    </source>
</evidence>
<feature type="transmembrane region" description="Helical" evidence="1">
    <location>
        <begin position="210"/>
        <end position="230"/>
    </location>
</feature>
<dbReference type="InterPro" id="IPR046529">
    <property type="entry name" value="DUF6594"/>
</dbReference>
<dbReference type="PANTHER" id="PTHR34502:SF5">
    <property type="entry name" value="DUF6594 DOMAIN-CONTAINING PROTEIN"/>
    <property type="match status" value="1"/>
</dbReference>
<evidence type="ECO:0000259" key="2">
    <source>
        <dbReference type="Pfam" id="PF20237"/>
    </source>
</evidence>
<protein>
    <recommendedName>
        <fullName evidence="2">DUF6594 domain-containing protein</fullName>
    </recommendedName>
</protein>
<keyword evidence="1" id="KW-1133">Transmembrane helix</keyword>
<name>A0A0D2KVY1_9EURO</name>
<dbReference type="OrthoDB" id="3533814at2759"/>
<evidence type="ECO:0000313" key="3">
    <source>
        <dbReference type="EMBL" id="KIY00889.1"/>
    </source>
</evidence>
<proteinExistence type="predicted"/>
<keyword evidence="1" id="KW-0472">Membrane</keyword>
<accession>A0A0D2KVY1</accession>
<dbReference type="AlphaFoldDB" id="A0A0D2KVY1"/>
<evidence type="ECO:0000313" key="4">
    <source>
        <dbReference type="Proteomes" id="UP000053411"/>
    </source>
</evidence>